<proteinExistence type="predicted"/>
<dbReference type="OrthoDB" id="8450328at2"/>
<evidence type="ECO:0000313" key="1">
    <source>
        <dbReference type="EMBL" id="SFT26119.1"/>
    </source>
</evidence>
<accession>A0A1I6WJG6</accession>
<gene>
    <name evidence="1" type="ORF">SAMN04488050_12435</name>
</gene>
<dbReference type="RefSeq" id="WP_092431147.1">
    <property type="nucleotide sequence ID" value="NZ_FNCL01000027.1"/>
</dbReference>
<dbReference type="Proteomes" id="UP000199392">
    <property type="component" value="Unassembled WGS sequence"/>
</dbReference>
<organism evidence="1 2">
    <name type="scientific">Alloyangia pacifica</name>
    <dbReference type="NCBI Taxonomy" id="311180"/>
    <lineage>
        <taxon>Bacteria</taxon>
        <taxon>Pseudomonadati</taxon>
        <taxon>Pseudomonadota</taxon>
        <taxon>Alphaproteobacteria</taxon>
        <taxon>Rhodobacterales</taxon>
        <taxon>Roseobacteraceae</taxon>
        <taxon>Alloyangia</taxon>
    </lineage>
</organism>
<dbReference type="AlphaFoldDB" id="A0A1I6WJG6"/>
<name>A0A1I6WJG6_9RHOB</name>
<evidence type="ECO:0000313" key="2">
    <source>
        <dbReference type="Proteomes" id="UP000199392"/>
    </source>
</evidence>
<protein>
    <submittedName>
        <fullName evidence="1">Uncharacterized protein</fullName>
    </submittedName>
</protein>
<dbReference type="EMBL" id="FOZW01000024">
    <property type="protein sequence ID" value="SFT26119.1"/>
    <property type="molecule type" value="Genomic_DNA"/>
</dbReference>
<keyword evidence="2" id="KW-1185">Reference proteome</keyword>
<sequence>MTDREWELFEAQGAREVWKKEVPGSDGCTELRYRGEEYTELYGERAKVEETREFKTQSDALAWLTGEAG</sequence>
<reference evidence="2" key="1">
    <citation type="submission" date="2016-10" db="EMBL/GenBank/DDBJ databases">
        <authorList>
            <person name="Varghese N."/>
            <person name="Submissions S."/>
        </authorList>
    </citation>
    <scope>NUCLEOTIDE SEQUENCE [LARGE SCALE GENOMIC DNA]</scope>
    <source>
        <strain evidence="2">DSM 26894</strain>
    </source>
</reference>